<reference evidence="10 11" key="1">
    <citation type="journal article" date="2015" name="Genome Biol. Evol.">
        <title>The genome of winter moth (Operophtera brumata) provides a genomic perspective on sexual dimorphism and phenology.</title>
        <authorList>
            <person name="Derks M.F."/>
            <person name="Smit S."/>
            <person name="Salis L."/>
            <person name="Schijlen E."/>
            <person name="Bossers A."/>
            <person name="Mateman C."/>
            <person name="Pijl A.S."/>
            <person name="de Ridder D."/>
            <person name="Groenen M.A."/>
            <person name="Visser M.E."/>
            <person name="Megens H.J."/>
        </authorList>
    </citation>
    <scope>NUCLEOTIDE SEQUENCE [LARGE SCALE GENOMIC DNA]</scope>
    <source>
        <strain evidence="10">WM2013NL</strain>
        <tissue evidence="10">Head and thorax</tissue>
    </source>
</reference>
<feature type="signal peptide" evidence="9">
    <location>
        <begin position="1"/>
        <end position="17"/>
    </location>
</feature>
<feature type="transmembrane region" description="Helical" evidence="8">
    <location>
        <begin position="422"/>
        <end position="440"/>
    </location>
</feature>
<keyword evidence="7" id="KW-0325">Glycoprotein</keyword>
<feature type="transmembrane region" description="Helical" evidence="8">
    <location>
        <begin position="364"/>
        <end position="382"/>
    </location>
</feature>
<evidence type="ECO:0000313" key="11">
    <source>
        <dbReference type="Proteomes" id="UP000037510"/>
    </source>
</evidence>
<name>A0A0L7LAA2_OPEBR</name>
<evidence type="ECO:0000256" key="1">
    <source>
        <dbReference type="ARBA" id="ARBA00004651"/>
    </source>
</evidence>
<keyword evidence="11" id="KW-1185">Reference proteome</keyword>
<dbReference type="EMBL" id="JTDY01001986">
    <property type="protein sequence ID" value="KOB72397.1"/>
    <property type="molecule type" value="Genomic_DNA"/>
</dbReference>
<evidence type="ECO:0000256" key="4">
    <source>
        <dbReference type="ARBA" id="ARBA00022989"/>
    </source>
</evidence>
<comment type="subcellular location">
    <subcellularLocation>
        <location evidence="1">Cell membrane</location>
        <topology evidence="1">Multi-pass membrane protein</topology>
    </subcellularLocation>
</comment>
<evidence type="ECO:0000256" key="7">
    <source>
        <dbReference type="ARBA" id="ARBA00023180"/>
    </source>
</evidence>
<dbReference type="SUPFAM" id="SSF53850">
    <property type="entry name" value="Periplasmic binding protein-like II"/>
    <property type="match status" value="1"/>
</dbReference>
<dbReference type="AlphaFoldDB" id="A0A0L7LAA2"/>
<evidence type="ECO:0000256" key="2">
    <source>
        <dbReference type="ARBA" id="ARBA00022475"/>
    </source>
</evidence>
<sequence>MMFTVMTLLIFTVVVSARVNPDGPTVVLDFTNCLNKLMEINFKEPGVLIFANADYYSTSVSKIQAELLKRINDMMTYAVEIMNPQNEDVNICDSYDETLSVLHIDSFDVRPMPAYFLIVIDSYQDFPFIAGRLMRSRSWNPSAKFIILMFNFAKGSINIQFVERMLTCLFRYNATEIIVIVPQENNIRNAIVYSWRPYEPPNYCGYFNETAKNRLYVQNTCQKGSLKFNRAFGRDIPMDMKGCILDIIALERQPFVSRDEEDSNIELILIDELAKTYNFKTKYDIVNSYRRGERQDNGQWDGALHLLTSKKAHLLIGGIFPDFDVHEDFECSSSYLADSYTWIVPRAYHSPPWAALSIIFKREVWYSVIAGFIISALSWRMLGQLSRDLAYNKSLDHNLMNAWCCTLGFSCYIRPIRQSLRIFFSFFNIYCILVITAYQTKLIDVLKNPRYDYQIQNVEELVESGLNFGGMEELHDLFENSTNLFDSILFERWIPVDDISKAMLDVAVHRNFSLLCSRLELAHLTSVTPDLSDSSGSYRYYPYDVNMFSVPVEMVALRGFAFMRIFSDTLEIFKQMGISAALRRRFAWDNIKRRAKLIRAILMEKSNVNALALEHLGSGFLTGSREN</sequence>
<evidence type="ECO:0000313" key="10">
    <source>
        <dbReference type="EMBL" id="KOB72397.1"/>
    </source>
</evidence>
<keyword evidence="2" id="KW-1003">Cell membrane</keyword>
<dbReference type="PANTHER" id="PTHR42643:SF24">
    <property type="entry name" value="IONOTROPIC RECEPTOR 60A"/>
    <property type="match status" value="1"/>
</dbReference>
<dbReference type="GO" id="GO:0005886">
    <property type="term" value="C:plasma membrane"/>
    <property type="evidence" value="ECO:0007669"/>
    <property type="project" value="UniProtKB-SubCell"/>
</dbReference>
<evidence type="ECO:0000256" key="9">
    <source>
        <dbReference type="SAM" id="SignalP"/>
    </source>
</evidence>
<evidence type="ECO:0000256" key="6">
    <source>
        <dbReference type="ARBA" id="ARBA00023170"/>
    </source>
</evidence>
<dbReference type="InterPro" id="IPR052192">
    <property type="entry name" value="Insect_Ionotropic_Sensory_Rcpt"/>
</dbReference>
<protein>
    <submittedName>
        <fullName evidence="10">Ionotropic receptor</fullName>
    </submittedName>
</protein>
<feature type="chain" id="PRO_5005573193" evidence="9">
    <location>
        <begin position="18"/>
        <end position="627"/>
    </location>
</feature>
<dbReference type="Proteomes" id="UP000037510">
    <property type="component" value="Unassembled WGS sequence"/>
</dbReference>
<keyword evidence="6 10" id="KW-0675">Receptor</keyword>
<dbReference type="Gene3D" id="1.10.287.70">
    <property type="match status" value="1"/>
</dbReference>
<evidence type="ECO:0000256" key="3">
    <source>
        <dbReference type="ARBA" id="ARBA00022692"/>
    </source>
</evidence>
<accession>A0A0L7LAA2</accession>
<dbReference type="STRING" id="104452.A0A0L7LAA2"/>
<keyword evidence="5 8" id="KW-0472">Membrane</keyword>
<organism evidence="10 11">
    <name type="scientific">Operophtera brumata</name>
    <name type="common">Winter moth</name>
    <name type="synonym">Phalaena brumata</name>
    <dbReference type="NCBI Taxonomy" id="104452"/>
    <lineage>
        <taxon>Eukaryota</taxon>
        <taxon>Metazoa</taxon>
        <taxon>Ecdysozoa</taxon>
        <taxon>Arthropoda</taxon>
        <taxon>Hexapoda</taxon>
        <taxon>Insecta</taxon>
        <taxon>Pterygota</taxon>
        <taxon>Neoptera</taxon>
        <taxon>Endopterygota</taxon>
        <taxon>Lepidoptera</taxon>
        <taxon>Glossata</taxon>
        <taxon>Ditrysia</taxon>
        <taxon>Geometroidea</taxon>
        <taxon>Geometridae</taxon>
        <taxon>Larentiinae</taxon>
        <taxon>Operophtera</taxon>
    </lineage>
</organism>
<keyword evidence="3 8" id="KW-0812">Transmembrane</keyword>
<evidence type="ECO:0000256" key="8">
    <source>
        <dbReference type="SAM" id="Phobius"/>
    </source>
</evidence>
<keyword evidence="4 8" id="KW-1133">Transmembrane helix</keyword>
<proteinExistence type="predicted"/>
<evidence type="ECO:0000256" key="5">
    <source>
        <dbReference type="ARBA" id="ARBA00023136"/>
    </source>
</evidence>
<comment type="caution">
    <text evidence="10">The sequence shown here is derived from an EMBL/GenBank/DDBJ whole genome shotgun (WGS) entry which is preliminary data.</text>
</comment>
<gene>
    <name evidence="10" type="ORF">OBRU01_12323</name>
</gene>
<keyword evidence="9" id="KW-0732">Signal</keyword>
<dbReference type="Gene3D" id="3.40.190.10">
    <property type="entry name" value="Periplasmic binding protein-like II"/>
    <property type="match status" value="1"/>
</dbReference>
<dbReference type="PANTHER" id="PTHR42643">
    <property type="entry name" value="IONOTROPIC RECEPTOR 20A-RELATED"/>
    <property type="match status" value="1"/>
</dbReference>